<dbReference type="AlphaFoldDB" id="A0A420FXP4"/>
<gene>
    <name evidence="1" type="ORF">BCY89_27320</name>
</gene>
<dbReference type="EMBL" id="MCAQ01000009">
    <property type="protein sequence ID" value="RKF37703.1"/>
    <property type="molecule type" value="Genomic_DNA"/>
</dbReference>
<evidence type="ECO:0000313" key="1">
    <source>
        <dbReference type="EMBL" id="RKF37703.1"/>
    </source>
</evidence>
<name>A0A420FXP4_9SPHI</name>
<dbReference type="RefSeq" id="WP_120333900.1">
    <property type="nucleotide sequence ID" value="NZ_MCAQ01000009.1"/>
</dbReference>
<reference evidence="1 2" key="1">
    <citation type="submission" date="2016-07" db="EMBL/GenBank/DDBJ databases">
        <title>Genome analysis of Sphingobacterium siyangense T12B17.</title>
        <authorList>
            <person name="Xu D."/>
            <person name="Su Y."/>
            <person name="Zheng S."/>
        </authorList>
    </citation>
    <scope>NUCLEOTIDE SEQUENCE [LARGE SCALE GENOMIC DNA]</scope>
    <source>
        <strain evidence="1 2">T12B17</strain>
    </source>
</reference>
<keyword evidence="2" id="KW-1185">Reference proteome</keyword>
<comment type="caution">
    <text evidence="1">The sequence shown here is derived from an EMBL/GenBank/DDBJ whole genome shotgun (WGS) entry which is preliminary data.</text>
</comment>
<proteinExistence type="predicted"/>
<organism evidence="1 2">
    <name type="scientific">Sphingobacterium siyangense</name>
    <dbReference type="NCBI Taxonomy" id="459529"/>
    <lineage>
        <taxon>Bacteria</taxon>
        <taxon>Pseudomonadati</taxon>
        <taxon>Bacteroidota</taxon>
        <taxon>Sphingobacteriia</taxon>
        <taxon>Sphingobacteriales</taxon>
        <taxon>Sphingobacteriaceae</taxon>
        <taxon>Sphingobacterium</taxon>
    </lineage>
</organism>
<sequence>MLANYLNNFKYIQTKPEKIEFGFVLHKFYNCKLGDSTVEKIAFETFKIIKNSKCNFDEYSFTQNRADLILALEILEKNDFFDADLGEVLTDYDKKLIDYLSKSRWHEIQDLPFYLQLLINRQRRSATPADPTFSIAMCQTAEKIIAYLAQDTTRQLNIANHLYALIQLYNLEIYTFPIEMTLYRILSEMELMIKQHRNLFSEIALTNLLAYPILCKALSKKTKFNITPLIVEHLLGWKRTIKDINRDYFYLINTLLHWSRFTSDLKMKCLIEQELINSTKILTHKNYTSNHFLLSLTINSFLNQEYSSWDEILLTPRY</sequence>
<dbReference type="Proteomes" id="UP000286402">
    <property type="component" value="Unassembled WGS sequence"/>
</dbReference>
<evidence type="ECO:0000313" key="2">
    <source>
        <dbReference type="Proteomes" id="UP000286402"/>
    </source>
</evidence>
<protein>
    <submittedName>
        <fullName evidence="1">Uncharacterized protein</fullName>
    </submittedName>
</protein>
<accession>A0A420FXP4</accession>